<dbReference type="PANTHER" id="PTHR30189">
    <property type="entry name" value="LPS-ASSEMBLY PROTEIN"/>
    <property type="match status" value="1"/>
</dbReference>
<dbReference type="EMBL" id="FPHN01000068">
    <property type="protein sequence ID" value="SFV56802.1"/>
    <property type="molecule type" value="Genomic_DNA"/>
</dbReference>
<proteinExistence type="predicted"/>
<gene>
    <name evidence="1" type="ORF">MNB_SV-14-50</name>
</gene>
<protein>
    <submittedName>
        <fullName evidence="1">Outer membrane protein Imp, required for envelope biogenesis / Organic solvent tolerance protein</fullName>
    </submittedName>
</protein>
<evidence type="ECO:0000313" key="1">
    <source>
        <dbReference type="EMBL" id="SFV56802.1"/>
    </source>
</evidence>
<dbReference type="InterPro" id="IPR050218">
    <property type="entry name" value="LptD"/>
</dbReference>
<accession>A0A1W1BTL8</accession>
<dbReference type="AlphaFoldDB" id="A0A1W1BTL8"/>
<sequence>MLNKKENRASSDKLIIHTDNKKVEFKKLFLTTEQDLWIEAKKATREKEHYKIYNSRLSSCDKIDPDWTIEFAEAHFRKKREFITLKDARVRFFDTTILYLPYLAFPTVNERTSGLLFPKFQFSDIEGLVYQQSYFYAPTNNFDMEFTPQIRTSRGYGGYITSRYVDSNHSSGLFKTGYFDDFNSFSKSNKLHTEHYGFELQYKSTDFLPKSDFFDAYDSGLYLNSTYLTDLEYLNLQKDSASALVNSNLIESRFNAFIYDEERYLGLYSKFYIDTSKQSNSETLQELPTIQYHNYMQKLFTDKIFYSFDAKVHNYTRAKGSRAYQTEFDLPITYYDSFFNDYLNFSLSENLYLSDVFFSNLGYSSERYRFYRNYHTLELSSDLIKSYGEDTHTLHPYIQYTRPSLENEEPNSYSELKENQKELFVTQTQKEKLSMGLSQYYYNNKLDMNLFHRLAWVEYPNEELDKGDINNEISYRGESLDFYSNLFYSLDKDKIHSLTTSLSYNQSNYDIILTHFYNNDFLVKNRTTSFINSSFVHNYNKHNQWFFNYDFDLKQDFNHYWDIGWSHRQKCWGSKVSFGQERIPNVESSFRNNKIYFELTLNPFGGIAQNQEFSSQGR</sequence>
<name>A0A1W1BTL8_9ZZZZ</name>
<dbReference type="GO" id="GO:0009279">
    <property type="term" value="C:cell outer membrane"/>
    <property type="evidence" value="ECO:0007669"/>
    <property type="project" value="TreeGrafter"/>
</dbReference>
<dbReference type="PANTHER" id="PTHR30189:SF1">
    <property type="entry name" value="LPS-ASSEMBLY PROTEIN LPTD"/>
    <property type="match status" value="1"/>
</dbReference>
<reference evidence="1" key="1">
    <citation type="submission" date="2016-10" db="EMBL/GenBank/DDBJ databases">
        <authorList>
            <person name="de Groot N.N."/>
        </authorList>
    </citation>
    <scope>NUCLEOTIDE SEQUENCE</scope>
</reference>
<dbReference type="GO" id="GO:1990351">
    <property type="term" value="C:transporter complex"/>
    <property type="evidence" value="ECO:0007669"/>
    <property type="project" value="TreeGrafter"/>
</dbReference>
<organism evidence="1">
    <name type="scientific">hydrothermal vent metagenome</name>
    <dbReference type="NCBI Taxonomy" id="652676"/>
    <lineage>
        <taxon>unclassified sequences</taxon>
        <taxon>metagenomes</taxon>
        <taxon>ecological metagenomes</taxon>
    </lineage>
</organism>